<feature type="domain" description="RNA polymerase sigma-70 region 2" evidence="5">
    <location>
        <begin position="32"/>
        <end position="89"/>
    </location>
</feature>
<proteinExistence type="inferred from homology"/>
<dbReference type="Proteomes" id="UP000094067">
    <property type="component" value="Unassembled WGS sequence"/>
</dbReference>
<dbReference type="Proteomes" id="UP000094271">
    <property type="component" value="Unassembled WGS sequence"/>
</dbReference>
<dbReference type="Pfam" id="PF04542">
    <property type="entry name" value="Sigma70_r2"/>
    <property type="match status" value="1"/>
</dbReference>
<dbReference type="InterPro" id="IPR039425">
    <property type="entry name" value="RNA_pol_sigma-70-like"/>
</dbReference>
<accession>A0A1E3A595</accession>
<evidence type="ECO:0000256" key="4">
    <source>
        <dbReference type="ARBA" id="ARBA00023163"/>
    </source>
</evidence>
<dbReference type="OrthoDB" id="9784984at2"/>
<organism evidence="6 8">
    <name type="scientific">Eisenbergiella tayi</name>
    <dbReference type="NCBI Taxonomy" id="1432052"/>
    <lineage>
        <taxon>Bacteria</taxon>
        <taxon>Bacillati</taxon>
        <taxon>Bacillota</taxon>
        <taxon>Clostridia</taxon>
        <taxon>Lachnospirales</taxon>
        <taxon>Lachnospiraceae</taxon>
        <taxon>Eisenbergiella</taxon>
    </lineage>
</organism>
<evidence type="ECO:0000256" key="2">
    <source>
        <dbReference type="ARBA" id="ARBA00023015"/>
    </source>
</evidence>
<dbReference type="PANTHER" id="PTHR43133:SF51">
    <property type="entry name" value="RNA POLYMERASE SIGMA FACTOR"/>
    <property type="match status" value="1"/>
</dbReference>
<dbReference type="EMBL" id="MCGH01000003">
    <property type="protein sequence ID" value="ODM03945.1"/>
    <property type="molecule type" value="Genomic_DNA"/>
</dbReference>
<dbReference type="InterPro" id="IPR014284">
    <property type="entry name" value="RNA_pol_sigma-70_dom"/>
</dbReference>
<dbReference type="InterPro" id="IPR013324">
    <property type="entry name" value="RNA_pol_sigma_r3/r4-like"/>
</dbReference>
<evidence type="ECO:0000313" key="9">
    <source>
        <dbReference type="Proteomes" id="UP000094271"/>
    </source>
</evidence>
<dbReference type="SUPFAM" id="SSF88946">
    <property type="entry name" value="Sigma2 domain of RNA polymerase sigma factors"/>
    <property type="match status" value="1"/>
</dbReference>
<dbReference type="GO" id="GO:0006352">
    <property type="term" value="P:DNA-templated transcription initiation"/>
    <property type="evidence" value="ECO:0007669"/>
    <property type="project" value="InterPro"/>
</dbReference>
<dbReference type="InterPro" id="IPR007627">
    <property type="entry name" value="RNA_pol_sigma70_r2"/>
</dbReference>
<dbReference type="GO" id="GO:0016987">
    <property type="term" value="F:sigma factor activity"/>
    <property type="evidence" value="ECO:0007669"/>
    <property type="project" value="UniProtKB-KW"/>
</dbReference>
<name>A0A1E3A595_9FIRM</name>
<evidence type="ECO:0000313" key="6">
    <source>
        <dbReference type="EMBL" id="ODM03945.1"/>
    </source>
</evidence>
<dbReference type="NCBIfam" id="TIGR02937">
    <property type="entry name" value="sigma70-ECF"/>
    <property type="match status" value="1"/>
</dbReference>
<evidence type="ECO:0000259" key="5">
    <source>
        <dbReference type="Pfam" id="PF04542"/>
    </source>
</evidence>
<evidence type="ECO:0000313" key="8">
    <source>
        <dbReference type="Proteomes" id="UP000094067"/>
    </source>
</evidence>
<evidence type="ECO:0000256" key="3">
    <source>
        <dbReference type="ARBA" id="ARBA00023082"/>
    </source>
</evidence>
<evidence type="ECO:0000313" key="7">
    <source>
        <dbReference type="EMBL" id="ODR42268.1"/>
    </source>
</evidence>
<keyword evidence="4" id="KW-0804">Transcription</keyword>
<comment type="caution">
    <text evidence="6">The sequence shown here is derived from an EMBL/GenBank/DDBJ whole genome shotgun (WGS) entry which is preliminary data.</text>
</comment>
<keyword evidence="3" id="KW-0731">Sigma factor</keyword>
<reference evidence="6 8" key="1">
    <citation type="submission" date="2016-07" db="EMBL/GenBank/DDBJ databases">
        <title>Characterization of isolates of Eisenbergiella tayi derived from blood cultures, using whole genome sequencing.</title>
        <authorList>
            <person name="Burdz T."/>
            <person name="Wiebe D."/>
            <person name="Huynh C."/>
            <person name="Bernard K."/>
        </authorList>
    </citation>
    <scope>NUCLEOTIDE SEQUENCE [LARGE SCALE GENOMIC DNA]</scope>
    <source>
        <strain evidence="6 8">NML 110608</strain>
    </source>
</reference>
<protein>
    <submittedName>
        <fullName evidence="6">ECF RNA polymerase sigma-E factor</fullName>
    </submittedName>
    <submittedName>
        <fullName evidence="7">RNA polymerase subunit sigma-24</fullName>
    </submittedName>
</protein>
<dbReference type="PANTHER" id="PTHR43133">
    <property type="entry name" value="RNA POLYMERASE ECF-TYPE SIGMA FACTO"/>
    <property type="match status" value="1"/>
</dbReference>
<gene>
    <name evidence="6" type="primary">rpoE_1</name>
    <name evidence="7" type="ORF">BEI59_31590</name>
    <name evidence="6" type="ORF">BEI61_04748</name>
</gene>
<dbReference type="RefSeq" id="WP_069154234.1">
    <property type="nucleotide sequence ID" value="NZ_MCGH01000003.1"/>
</dbReference>
<dbReference type="InterPro" id="IPR013325">
    <property type="entry name" value="RNA_pol_sigma_r2"/>
</dbReference>
<dbReference type="AlphaFoldDB" id="A0A1E3A595"/>
<dbReference type="SUPFAM" id="SSF88659">
    <property type="entry name" value="Sigma3 and sigma4 domains of RNA polymerase sigma factors"/>
    <property type="match status" value="1"/>
</dbReference>
<comment type="similarity">
    <text evidence="1">Belongs to the sigma-70 factor family. ECF subfamily.</text>
</comment>
<dbReference type="PATRIC" id="fig|1432052.4.peg.5271"/>
<evidence type="ECO:0000256" key="1">
    <source>
        <dbReference type="ARBA" id="ARBA00010641"/>
    </source>
</evidence>
<dbReference type="Gene3D" id="1.10.1740.10">
    <property type="match status" value="1"/>
</dbReference>
<reference evidence="7 9" key="2">
    <citation type="submission" date="2016-08" db="EMBL/GenBank/DDBJ databases">
        <authorList>
            <person name="Seilhamer J.J."/>
        </authorList>
    </citation>
    <scope>NUCLEOTIDE SEQUENCE [LARGE SCALE GENOMIC DNA]</scope>
    <source>
        <strain evidence="7 9">NML150140-1</strain>
    </source>
</reference>
<sequence>MNNNRTEIAPDAVEKAVSGDRKALEELLTGIQDPVFHLSLRMLGSIPDAEDATQEILLKVMTHLSSFRGESAFTTWVFRIAVNHLKDYKKHMFANHPLSFEYYGADIDSGKEKEIPALSPELDHDLLEQELKLSCTNVMLQCLDPESRCIFILGTMFQADSRIAGDILDMTPENYRQKLSRARKKMSAFLKEYCGLTGGKCACKRRIPYAAATHRIHPEAVEYSPLAVPNPDADEFVKHMEEIDDLSLLFSSLPTFRATAEARKFLSDFLSSDRCSYIMNA</sequence>
<keyword evidence="2" id="KW-0805">Transcription regulation</keyword>
<dbReference type="EMBL" id="MEHA01000038">
    <property type="protein sequence ID" value="ODR42268.1"/>
    <property type="molecule type" value="Genomic_DNA"/>
</dbReference>